<reference evidence="4 5" key="1">
    <citation type="submission" date="2016-08" db="EMBL/GenBank/DDBJ databases">
        <title>Genome sequencing of Paenibacillus sp. TI45-13ar, isolated from Korean traditional nuruk.</title>
        <authorList>
            <person name="Kim S.-J."/>
        </authorList>
    </citation>
    <scope>NUCLEOTIDE SEQUENCE [LARGE SCALE GENOMIC DNA]</scope>
    <source>
        <strain evidence="4 5">TI45-13ar</strain>
    </source>
</reference>
<organism evidence="4 5">
    <name type="scientific">Paenibacillus nuruki</name>
    <dbReference type="NCBI Taxonomy" id="1886670"/>
    <lineage>
        <taxon>Bacteria</taxon>
        <taxon>Bacillati</taxon>
        <taxon>Bacillota</taxon>
        <taxon>Bacilli</taxon>
        <taxon>Bacillales</taxon>
        <taxon>Paenibacillaceae</taxon>
        <taxon>Paenibacillus</taxon>
    </lineage>
</organism>
<evidence type="ECO:0000256" key="2">
    <source>
        <dbReference type="SAM" id="Coils"/>
    </source>
</evidence>
<dbReference type="Pfam" id="PF04012">
    <property type="entry name" value="PspA_IM30"/>
    <property type="match status" value="1"/>
</dbReference>
<dbReference type="RefSeq" id="WP_069328881.1">
    <property type="nucleotide sequence ID" value="NZ_MDER01000067.1"/>
</dbReference>
<proteinExistence type="inferred from homology"/>
<gene>
    <name evidence="4" type="ORF">PTI45_03510</name>
</gene>
<feature type="coiled-coil region" evidence="2">
    <location>
        <begin position="97"/>
        <end position="135"/>
    </location>
</feature>
<comment type="similarity">
    <text evidence="1">Belongs to the PspA/Vipp/IM30 family.</text>
</comment>
<protein>
    <submittedName>
        <fullName evidence="4">Phage shock protein A like protein</fullName>
    </submittedName>
</protein>
<comment type="caution">
    <text evidence="4">The sequence shown here is derived from an EMBL/GenBank/DDBJ whole genome shotgun (WGS) entry which is preliminary data.</text>
</comment>
<dbReference type="InterPro" id="IPR007157">
    <property type="entry name" value="PspA_VIPP1"/>
</dbReference>
<dbReference type="PANTHER" id="PTHR31088:SF6">
    <property type="entry name" value="PHAGE SHOCK PROTEIN A"/>
    <property type="match status" value="1"/>
</dbReference>
<feature type="compositionally biased region" description="Polar residues" evidence="3">
    <location>
        <begin position="191"/>
        <end position="203"/>
    </location>
</feature>
<dbReference type="Proteomes" id="UP000094578">
    <property type="component" value="Unassembled WGS sequence"/>
</dbReference>
<keyword evidence="2" id="KW-0175">Coiled coil</keyword>
<dbReference type="STRING" id="1886670.PTI45_03510"/>
<evidence type="ECO:0000256" key="3">
    <source>
        <dbReference type="SAM" id="MobiDB-lite"/>
    </source>
</evidence>
<sequence>MNVFKRVRDITVATLNERLEQSQDPVRMIDQFLLETRRAITEAEQLQHHVTQHTRQLKQHVDQASAMRQKREEQAMLALQAEEEELARMALQEKVMYEEKENQYTELLDQNTEALREVQLQLNTLKSEYQAVYSKREYYYARMETLRLQQQMNRRFGNAVEGTPQAFGRLEDKISDWEIEAKALRDLRNGDSYSSSSHTTNGVSLDEELERLRRKLDPDRKEE</sequence>
<feature type="region of interest" description="Disordered" evidence="3">
    <location>
        <begin position="188"/>
        <end position="223"/>
    </location>
</feature>
<dbReference type="PANTHER" id="PTHR31088">
    <property type="entry name" value="MEMBRANE-ASSOCIATED PROTEIN VIPP1, CHLOROPLASTIC"/>
    <property type="match status" value="1"/>
</dbReference>
<name>A0A1E3L2A1_9BACL</name>
<dbReference type="AlphaFoldDB" id="A0A1E3L2A1"/>
<evidence type="ECO:0000256" key="1">
    <source>
        <dbReference type="ARBA" id="ARBA00043985"/>
    </source>
</evidence>
<dbReference type="PATRIC" id="fig|1886670.3.peg.3550"/>
<evidence type="ECO:0000313" key="4">
    <source>
        <dbReference type="EMBL" id="ODP27090.1"/>
    </source>
</evidence>
<dbReference type="EMBL" id="MDER01000067">
    <property type="protein sequence ID" value="ODP27090.1"/>
    <property type="molecule type" value="Genomic_DNA"/>
</dbReference>
<evidence type="ECO:0000313" key="5">
    <source>
        <dbReference type="Proteomes" id="UP000094578"/>
    </source>
</evidence>
<keyword evidence="5" id="KW-1185">Reference proteome</keyword>
<accession>A0A1E3L2A1</accession>